<evidence type="ECO:0000313" key="2">
    <source>
        <dbReference type="Proteomes" id="UP001331515"/>
    </source>
</evidence>
<evidence type="ECO:0000313" key="1">
    <source>
        <dbReference type="EMBL" id="KAK5917550.1"/>
    </source>
</evidence>
<keyword evidence="2" id="KW-1185">Reference proteome</keyword>
<dbReference type="PROSITE" id="PS51257">
    <property type="entry name" value="PROKAR_LIPOPROTEIN"/>
    <property type="match status" value="1"/>
</dbReference>
<sequence>MRYSLLCPVLFTGGAAVLASVFACFLPETLNKPLPDTIEDVEENG</sequence>
<comment type="caution">
    <text evidence="1">The sequence shown here is derived from an EMBL/GenBank/DDBJ whole genome shotgun (WGS) entry which is preliminary data.</text>
</comment>
<protein>
    <submittedName>
        <fullName evidence="1">Uncharacterized protein</fullName>
    </submittedName>
</protein>
<name>A0AAN8DBR4_CHAGU</name>
<reference evidence="1 2" key="1">
    <citation type="journal article" date="2023" name="Mol. Biol. Evol.">
        <title>Genomics of Secondarily Temperate Adaptation in the Only Non-Antarctic Icefish.</title>
        <authorList>
            <person name="Rivera-Colon A.G."/>
            <person name="Rayamajhi N."/>
            <person name="Minhas B.F."/>
            <person name="Madrigal G."/>
            <person name="Bilyk K.T."/>
            <person name="Yoon V."/>
            <person name="Hune M."/>
            <person name="Gregory S."/>
            <person name="Cheng C.H.C."/>
            <person name="Catchen J.M."/>
        </authorList>
    </citation>
    <scope>NUCLEOTIDE SEQUENCE [LARGE SCALE GENOMIC DNA]</scope>
    <source>
        <tissue evidence="1">White muscle</tissue>
    </source>
</reference>
<dbReference type="Proteomes" id="UP001331515">
    <property type="component" value="Unassembled WGS sequence"/>
</dbReference>
<dbReference type="EMBL" id="JAURVH010001525">
    <property type="protein sequence ID" value="KAK5917550.1"/>
    <property type="molecule type" value="Genomic_DNA"/>
</dbReference>
<accession>A0AAN8DBR4</accession>
<proteinExistence type="predicted"/>
<organism evidence="1 2">
    <name type="scientific">Champsocephalus gunnari</name>
    <name type="common">Mackerel icefish</name>
    <dbReference type="NCBI Taxonomy" id="52237"/>
    <lineage>
        <taxon>Eukaryota</taxon>
        <taxon>Metazoa</taxon>
        <taxon>Chordata</taxon>
        <taxon>Craniata</taxon>
        <taxon>Vertebrata</taxon>
        <taxon>Euteleostomi</taxon>
        <taxon>Actinopterygii</taxon>
        <taxon>Neopterygii</taxon>
        <taxon>Teleostei</taxon>
        <taxon>Neoteleostei</taxon>
        <taxon>Acanthomorphata</taxon>
        <taxon>Eupercaria</taxon>
        <taxon>Perciformes</taxon>
        <taxon>Notothenioidei</taxon>
        <taxon>Channichthyidae</taxon>
        <taxon>Champsocephalus</taxon>
    </lineage>
</organism>
<dbReference type="AlphaFoldDB" id="A0AAN8DBR4"/>
<gene>
    <name evidence="1" type="ORF">CgunFtcFv8_002391</name>
</gene>